<sequence length="164" mass="17468">MTPLPSLSPATISTVAPSFQLHRRKPSLSSTTTVSPARSNLKSASFQSEIQSKTPSPPPFPGNYRPHPSSSPATTLSIPPLPSLRHDTIPTVSTMTQLPSLSPATISTVAPSFQLHRRKPSLSSTTTVSPARSNLKSASLQSEIQSKTPSPPPFPGNYPRTYSI</sequence>
<dbReference type="EMBL" id="JAUHHV010000006">
    <property type="protein sequence ID" value="KAK1422163.1"/>
    <property type="molecule type" value="Genomic_DNA"/>
</dbReference>
<feature type="compositionally biased region" description="Polar residues" evidence="1">
    <location>
        <begin position="68"/>
        <end position="77"/>
    </location>
</feature>
<organism evidence="2 3">
    <name type="scientific">Tagetes erecta</name>
    <name type="common">African marigold</name>
    <dbReference type="NCBI Taxonomy" id="13708"/>
    <lineage>
        <taxon>Eukaryota</taxon>
        <taxon>Viridiplantae</taxon>
        <taxon>Streptophyta</taxon>
        <taxon>Embryophyta</taxon>
        <taxon>Tracheophyta</taxon>
        <taxon>Spermatophyta</taxon>
        <taxon>Magnoliopsida</taxon>
        <taxon>eudicotyledons</taxon>
        <taxon>Gunneridae</taxon>
        <taxon>Pentapetalae</taxon>
        <taxon>asterids</taxon>
        <taxon>campanulids</taxon>
        <taxon>Asterales</taxon>
        <taxon>Asteraceae</taxon>
        <taxon>Asteroideae</taxon>
        <taxon>Heliantheae alliance</taxon>
        <taxon>Tageteae</taxon>
        <taxon>Tagetes</taxon>
    </lineage>
</organism>
<feature type="compositionally biased region" description="Polar residues" evidence="1">
    <location>
        <begin position="121"/>
        <end position="148"/>
    </location>
</feature>
<reference evidence="2" key="1">
    <citation type="journal article" date="2023" name="bioRxiv">
        <title>Improved chromosome-level genome assembly for marigold (Tagetes erecta).</title>
        <authorList>
            <person name="Jiang F."/>
            <person name="Yuan L."/>
            <person name="Wang S."/>
            <person name="Wang H."/>
            <person name="Xu D."/>
            <person name="Wang A."/>
            <person name="Fan W."/>
        </authorList>
    </citation>
    <scope>NUCLEOTIDE SEQUENCE</scope>
    <source>
        <strain evidence="2">WSJ</strain>
        <tissue evidence="2">Leaf</tissue>
    </source>
</reference>
<feature type="region of interest" description="Disordered" evidence="1">
    <location>
        <begin position="17"/>
        <end position="164"/>
    </location>
</feature>
<name>A0AAD8NUW0_TARER</name>
<evidence type="ECO:0000256" key="1">
    <source>
        <dbReference type="SAM" id="MobiDB-lite"/>
    </source>
</evidence>
<protein>
    <submittedName>
        <fullName evidence="2">Uncharacterized protein</fullName>
    </submittedName>
</protein>
<feature type="compositionally biased region" description="Polar residues" evidence="1">
    <location>
        <begin position="90"/>
        <end position="111"/>
    </location>
</feature>
<dbReference type="Proteomes" id="UP001229421">
    <property type="component" value="Unassembled WGS sequence"/>
</dbReference>
<keyword evidence="3" id="KW-1185">Reference proteome</keyword>
<accession>A0AAD8NUW0</accession>
<dbReference type="AlphaFoldDB" id="A0AAD8NUW0"/>
<proteinExistence type="predicted"/>
<feature type="compositionally biased region" description="Polar residues" evidence="1">
    <location>
        <begin position="27"/>
        <end position="54"/>
    </location>
</feature>
<comment type="caution">
    <text evidence="2">The sequence shown here is derived from an EMBL/GenBank/DDBJ whole genome shotgun (WGS) entry which is preliminary data.</text>
</comment>
<gene>
    <name evidence="2" type="ORF">QVD17_25089</name>
</gene>
<evidence type="ECO:0000313" key="2">
    <source>
        <dbReference type="EMBL" id="KAK1422163.1"/>
    </source>
</evidence>
<evidence type="ECO:0000313" key="3">
    <source>
        <dbReference type="Proteomes" id="UP001229421"/>
    </source>
</evidence>